<proteinExistence type="predicted"/>
<dbReference type="Proteomes" id="UP001337655">
    <property type="component" value="Unassembled WGS sequence"/>
</dbReference>
<dbReference type="SUPFAM" id="SSF51735">
    <property type="entry name" value="NAD(P)-binding Rossmann-fold domains"/>
    <property type="match status" value="1"/>
</dbReference>
<dbReference type="InterPro" id="IPR036291">
    <property type="entry name" value="NAD(P)-bd_dom_sf"/>
</dbReference>
<dbReference type="InterPro" id="IPR001509">
    <property type="entry name" value="Epimerase_deHydtase"/>
</dbReference>
<dbReference type="PANTHER" id="PTHR48079:SF6">
    <property type="entry name" value="NAD(P)-BINDING DOMAIN-CONTAINING PROTEIN-RELATED"/>
    <property type="match status" value="1"/>
</dbReference>
<dbReference type="AlphaFoldDB" id="A0AAV9NXS1"/>
<accession>A0AAV9NXS1</accession>
<evidence type="ECO:0000313" key="3">
    <source>
        <dbReference type="Proteomes" id="UP001337655"/>
    </source>
</evidence>
<dbReference type="Pfam" id="PF01370">
    <property type="entry name" value="Epimerase"/>
    <property type="match status" value="1"/>
</dbReference>
<dbReference type="InterPro" id="IPR051783">
    <property type="entry name" value="NAD(P)-dependent_oxidoreduct"/>
</dbReference>
<name>A0AAV9NXS1_9PEZI</name>
<protein>
    <recommendedName>
        <fullName evidence="1">NAD-dependent epimerase/dehydratase domain-containing protein</fullName>
    </recommendedName>
</protein>
<dbReference type="Gene3D" id="3.40.50.720">
    <property type="entry name" value="NAD(P)-binding Rossmann-like Domain"/>
    <property type="match status" value="1"/>
</dbReference>
<gene>
    <name evidence="2" type="ORF">LTR77_009739</name>
</gene>
<evidence type="ECO:0000259" key="1">
    <source>
        <dbReference type="Pfam" id="PF01370"/>
    </source>
</evidence>
<evidence type="ECO:0000313" key="2">
    <source>
        <dbReference type="EMBL" id="KAK5164533.1"/>
    </source>
</evidence>
<dbReference type="PANTHER" id="PTHR48079">
    <property type="entry name" value="PROTEIN YEEZ"/>
    <property type="match status" value="1"/>
</dbReference>
<dbReference type="RefSeq" id="XP_064654781.1">
    <property type="nucleotide sequence ID" value="XM_064806965.1"/>
</dbReference>
<feature type="domain" description="NAD-dependent epimerase/dehydratase" evidence="1">
    <location>
        <begin position="8"/>
        <end position="230"/>
    </location>
</feature>
<reference evidence="2 3" key="1">
    <citation type="submission" date="2023-08" db="EMBL/GenBank/DDBJ databases">
        <title>Black Yeasts Isolated from many extreme environments.</title>
        <authorList>
            <person name="Coleine C."/>
            <person name="Stajich J.E."/>
            <person name="Selbmann L."/>
        </authorList>
    </citation>
    <scope>NUCLEOTIDE SEQUENCE [LARGE SCALE GENOMIC DNA]</scope>
    <source>
        <strain evidence="2 3">CCFEE 5935</strain>
    </source>
</reference>
<comment type="caution">
    <text evidence="2">The sequence shown here is derived from an EMBL/GenBank/DDBJ whole genome shotgun (WGS) entry which is preliminary data.</text>
</comment>
<keyword evidence="3" id="KW-1185">Reference proteome</keyword>
<dbReference type="GeneID" id="89931069"/>
<dbReference type="EMBL" id="JAVRRT010000019">
    <property type="protein sequence ID" value="KAK5164533.1"/>
    <property type="molecule type" value="Genomic_DNA"/>
</dbReference>
<sequence length="336" mass="36990">MSSSKKVLIIGPGFIGWNVLDLLVKESYTVTGYARRQAHANGLKASGASEVVLGDLNDRSKITDLVKQHDIIIHTATADHLPSVEAVLDGLRAIVNDGKGQGRIFIHTSGTSVFDDGAMGKFKSDKIYRDDRPEEVDEVSDDALHREIDLAILKAAKGDLGKTVRIALMIPPLIYGWTHDRGTIQLPTLTRFSLKHGFVPIIGPGLGVESNIHVLDLAKGYITLLHSLEKATPQTANENIYYFCECTGNHELSWYDYSKLIAESLHSAGKIKDPEPQTLKDEALWGDLFGSVTPGIVGVNSRSRAVRLQALGWRPTEKDWKRSYVEDELPNILKAT</sequence>
<dbReference type="GO" id="GO:0005737">
    <property type="term" value="C:cytoplasm"/>
    <property type="evidence" value="ECO:0007669"/>
    <property type="project" value="TreeGrafter"/>
</dbReference>
<organism evidence="2 3">
    <name type="scientific">Saxophila tyrrhenica</name>
    <dbReference type="NCBI Taxonomy" id="1690608"/>
    <lineage>
        <taxon>Eukaryota</taxon>
        <taxon>Fungi</taxon>
        <taxon>Dikarya</taxon>
        <taxon>Ascomycota</taxon>
        <taxon>Pezizomycotina</taxon>
        <taxon>Dothideomycetes</taxon>
        <taxon>Dothideomycetidae</taxon>
        <taxon>Mycosphaerellales</taxon>
        <taxon>Extremaceae</taxon>
        <taxon>Saxophila</taxon>
    </lineage>
</organism>
<dbReference type="GO" id="GO:0004029">
    <property type="term" value="F:aldehyde dehydrogenase (NAD+) activity"/>
    <property type="evidence" value="ECO:0007669"/>
    <property type="project" value="TreeGrafter"/>
</dbReference>